<feature type="region of interest" description="Disordered" evidence="1">
    <location>
        <begin position="37"/>
        <end position="63"/>
    </location>
</feature>
<feature type="domain" description="Reverse transcriptase Ty1/copia-type" evidence="2">
    <location>
        <begin position="100"/>
        <end position="310"/>
    </location>
</feature>
<sequence length="314" mass="36304">MGYYLYYPLENKIFVARYAEVFKTRLIKQEASGSTVDFDEIQSKEAQPSENTSLHQHEVEPDTVDPQTDVILIRRSARISQALNDMLEAMNVEMLSMKDNQVWNLVDLPPNCKTVGSKWVFKKKTNMDGNIHTYKARLVAKGFTQTYGVNYEETFSPVADIKAIRILIAIAAYYDYEIWQMDVKTAFLNGRINDDIYMVQPKGFVNPKHPGRVCKLQRSIYRLKQASRSWNKRFDEEIKKYGFTQNPDEPCVYKRASGSNTVFLILYVDDILLMGNNIPMLQDVKSWLGKSFAMKDLVEAAYILGIKIYHNRSK</sequence>
<dbReference type="PANTHER" id="PTHR43383:SF2">
    <property type="entry name" value="AMIDOHYDROLASE 2 FAMILY PROTEIN"/>
    <property type="match status" value="1"/>
</dbReference>
<gene>
    <name evidence="3" type="ORF">Tco_0843431</name>
</gene>
<evidence type="ECO:0000256" key="1">
    <source>
        <dbReference type="SAM" id="MobiDB-lite"/>
    </source>
</evidence>
<dbReference type="InterPro" id="IPR043502">
    <property type="entry name" value="DNA/RNA_pol_sf"/>
</dbReference>
<evidence type="ECO:0000313" key="4">
    <source>
        <dbReference type="Proteomes" id="UP001151760"/>
    </source>
</evidence>
<protein>
    <submittedName>
        <fullName evidence="3">Retrotransposon protein, putative, ty1-copia subclass</fullName>
    </submittedName>
</protein>
<dbReference type="PANTHER" id="PTHR43383">
    <property type="entry name" value="NODULIN 6"/>
    <property type="match status" value="1"/>
</dbReference>
<reference evidence="3" key="1">
    <citation type="journal article" date="2022" name="Int. J. Mol. Sci.">
        <title>Draft Genome of Tanacetum Coccineum: Genomic Comparison of Closely Related Tanacetum-Family Plants.</title>
        <authorList>
            <person name="Yamashiro T."/>
            <person name="Shiraishi A."/>
            <person name="Nakayama K."/>
            <person name="Satake H."/>
        </authorList>
    </citation>
    <scope>NUCLEOTIDE SEQUENCE</scope>
</reference>
<comment type="caution">
    <text evidence="3">The sequence shown here is derived from an EMBL/GenBank/DDBJ whole genome shotgun (WGS) entry which is preliminary data.</text>
</comment>
<dbReference type="SUPFAM" id="SSF56672">
    <property type="entry name" value="DNA/RNA polymerases"/>
    <property type="match status" value="1"/>
</dbReference>
<reference evidence="3" key="2">
    <citation type="submission" date="2022-01" db="EMBL/GenBank/DDBJ databases">
        <authorList>
            <person name="Yamashiro T."/>
            <person name="Shiraishi A."/>
            <person name="Satake H."/>
            <person name="Nakayama K."/>
        </authorList>
    </citation>
    <scope>NUCLEOTIDE SEQUENCE</scope>
</reference>
<evidence type="ECO:0000259" key="2">
    <source>
        <dbReference type="Pfam" id="PF07727"/>
    </source>
</evidence>
<dbReference type="InterPro" id="IPR013103">
    <property type="entry name" value="RVT_2"/>
</dbReference>
<proteinExistence type="predicted"/>
<dbReference type="Proteomes" id="UP001151760">
    <property type="component" value="Unassembled WGS sequence"/>
</dbReference>
<keyword evidence="4" id="KW-1185">Reference proteome</keyword>
<dbReference type="EMBL" id="BQNB010012872">
    <property type="protein sequence ID" value="GJT08969.1"/>
    <property type="molecule type" value="Genomic_DNA"/>
</dbReference>
<organism evidence="3 4">
    <name type="scientific">Tanacetum coccineum</name>
    <dbReference type="NCBI Taxonomy" id="301880"/>
    <lineage>
        <taxon>Eukaryota</taxon>
        <taxon>Viridiplantae</taxon>
        <taxon>Streptophyta</taxon>
        <taxon>Embryophyta</taxon>
        <taxon>Tracheophyta</taxon>
        <taxon>Spermatophyta</taxon>
        <taxon>Magnoliopsida</taxon>
        <taxon>eudicotyledons</taxon>
        <taxon>Gunneridae</taxon>
        <taxon>Pentapetalae</taxon>
        <taxon>asterids</taxon>
        <taxon>campanulids</taxon>
        <taxon>Asterales</taxon>
        <taxon>Asteraceae</taxon>
        <taxon>Asteroideae</taxon>
        <taxon>Anthemideae</taxon>
        <taxon>Anthemidinae</taxon>
        <taxon>Tanacetum</taxon>
    </lineage>
</organism>
<feature type="compositionally biased region" description="Polar residues" evidence="1">
    <location>
        <begin position="44"/>
        <end position="54"/>
    </location>
</feature>
<name>A0ABQ5B6D4_9ASTR</name>
<accession>A0ABQ5B6D4</accession>
<dbReference type="Pfam" id="PF07727">
    <property type="entry name" value="RVT_2"/>
    <property type="match status" value="1"/>
</dbReference>
<evidence type="ECO:0000313" key="3">
    <source>
        <dbReference type="EMBL" id="GJT08969.1"/>
    </source>
</evidence>